<protein>
    <submittedName>
        <fullName evidence="2">Uncharacterized protein</fullName>
    </submittedName>
</protein>
<organism evidence="2 3">
    <name type="scientific">Pacificimonas pallii</name>
    <dbReference type="NCBI Taxonomy" id="2827236"/>
    <lineage>
        <taxon>Bacteria</taxon>
        <taxon>Pseudomonadati</taxon>
        <taxon>Pseudomonadota</taxon>
        <taxon>Alphaproteobacteria</taxon>
        <taxon>Sphingomonadales</taxon>
        <taxon>Sphingosinicellaceae</taxon>
        <taxon>Pacificimonas</taxon>
    </lineage>
</organism>
<comment type="caution">
    <text evidence="2">The sequence shown here is derived from an EMBL/GenBank/DDBJ whole genome shotgun (WGS) entry which is preliminary data.</text>
</comment>
<feature type="region of interest" description="Disordered" evidence="1">
    <location>
        <begin position="80"/>
        <end position="131"/>
    </location>
</feature>
<reference evidence="2 3" key="1">
    <citation type="submission" date="2021-04" db="EMBL/GenBank/DDBJ databases">
        <authorList>
            <person name="Pira H."/>
            <person name="Risdian C."/>
            <person name="Wink J."/>
        </authorList>
    </citation>
    <scope>NUCLEOTIDE SEQUENCE [LARGE SCALE GENOMIC DNA]</scope>
    <source>
        <strain evidence="2 3">WHA3</strain>
    </source>
</reference>
<dbReference type="RefSeq" id="WP_218443967.1">
    <property type="nucleotide sequence ID" value="NZ_JAGSPA010000001.1"/>
</dbReference>
<keyword evidence="3" id="KW-1185">Reference proteome</keyword>
<name>A0ABS6SB29_9SPHN</name>
<feature type="compositionally biased region" description="Low complexity" evidence="1">
    <location>
        <begin position="110"/>
        <end position="119"/>
    </location>
</feature>
<evidence type="ECO:0000256" key="1">
    <source>
        <dbReference type="SAM" id="MobiDB-lite"/>
    </source>
</evidence>
<proteinExistence type="predicted"/>
<evidence type="ECO:0000313" key="2">
    <source>
        <dbReference type="EMBL" id="MBV7255620.1"/>
    </source>
</evidence>
<evidence type="ECO:0000313" key="3">
    <source>
        <dbReference type="Proteomes" id="UP000722336"/>
    </source>
</evidence>
<sequence>MKPLVNLAFIALFLLLWAGWRYSLADRQVEEIMLAIGSGAAIPDVPGTEDIPPPAPAMPVPAPTEDAQPLVVAEAQFPRRPASTRAAPSLRRPQTFTPGIADDPGRGAVAAGPASARRLPAPPPLAPAAAPPFAKTTAQRAPGAERPVDIAARELAKKRQAAFDLAALAYERLDGLDRRGAAENFAAALRAQPDHESAGIWQDELRLLTRRWTAEAYIFEREGVSANLSPTVPVFGGRQYGASLAYTLNPLADAPVAINGRLTGTTGGGPDEAVAGIGWRPFGRRGPEVAVERRFELREPGRSAMQLRLSGGANSDQRSSFDLSAYADAGIVGMNSADLFAGGQAFVGRRWGDVDEPRVSIGAGAWGGVQHDGDTVSLLEAGPAARAEIPIGDVVLDLRGSYRFEVGGNARSGGGPTVTVAIRY</sequence>
<gene>
    <name evidence="2" type="ORF">KCG44_02340</name>
</gene>
<dbReference type="EMBL" id="JAGSPA010000001">
    <property type="protein sequence ID" value="MBV7255620.1"/>
    <property type="molecule type" value="Genomic_DNA"/>
</dbReference>
<feature type="compositionally biased region" description="Pro residues" evidence="1">
    <location>
        <begin position="120"/>
        <end position="130"/>
    </location>
</feature>
<dbReference type="Proteomes" id="UP000722336">
    <property type="component" value="Unassembled WGS sequence"/>
</dbReference>
<accession>A0ABS6SB29</accession>